<evidence type="ECO:0000313" key="2">
    <source>
        <dbReference type="Proteomes" id="UP000435985"/>
    </source>
</evidence>
<dbReference type="AlphaFoldDB" id="A0A642C4S2"/>
<accession>A0A642C4S2</accession>
<gene>
    <name evidence="1" type="ORF">F3B98_31475</name>
</gene>
<feature type="non-terminal residue" evidence="1">
    <location>
        <position position="1"/>
    </location>
</feature>
<dbReference type="EMBL" id="VWFO01000538">
    <property type="protein sequence ID" value="KAA4649590.1"/>
    <property type="molecule type" value="Genomic_DNA"/>
</dbReference>
<reference evidence="1 2" key="1">
    <citation type="journal article" date="2019" name="Nat. Med.">
        <title>A library of human gut bacterial isolates paired with longitudinal multiomics data enables mechanistic microbiome research.</title>
        <authorList>
            <person name="Poyet M."/>
            <person name="Groussin M."/>
            <person name="Gibbons S.M."/>
            <person name="Avila-Pacheco J."/>
            <person name="Jiang X."/>
            <person name="Kearney S.M."/>
            <person name="Perrotta A.R."/>
            <person name="Berdy B."/>
            <person name="Zhao S."/>
            <person name="Lieberman T.D."/>
            <person name="Swanson P.K."/>
            <person name="Smith M."/>
            <person name="Roesemann S."/>
            <person name="Alexander J.E."/>
            <person name="Rich S.A."/>
            <person name="Livny J."/>
            <person name="Vlamakis H."/>
            <person name="Clish C."/>
            <person name="Bullock K."/>
            <person name="Deik A."/>
            <person name="Scott J."/>
            <person name="Pierce K.A."/>
            <person name="Xavier R.J."/>
            <person name="Alm E.J."/>
        </authorList>
    </citation>
    <scope>NUCLEOTIDE SEQUENCE [LARGE SCALE GENOMIC DNA]</scope>
    <source>
        <strain evidence="1 2">BIOML-A14</strain>
    </source>
</reference>
<comment type="caution">
    <text evidence="1">The sequence shown here is derived from an EMBL/GenBank/DDBJ whole genome shotgun (WGS) entry which is preliminary data.</text>
</comment>
<name>A0A642C4S2_BACOV</name>
<proteinExistence type="predicted"/>
<protein>
    <submittedName>
        <fullName evidence="1">SusC/RagA family TonB-linked outer membrane protein</fullName>
    </submittedName>
</protein>
<organism evidence="1 2">
    <name type="scientific">Bacteroides ovatus</name>
    <dbReference type="NCBI Taxonomy" id="28116"/>
    <lineage>
        <taxon>Bacteria</taxon>
        <taxon>Pseudomonadati</taxon>
        <taxon>Bacteroidota</taxon>
        <taxon>Bacteroidia</taxon>
        <taxon>Bacteroidales</taxon>
        <taxon>Bacteroidaceae</taxon>
        <taxon>Bacteroides</taxon>
    </lineage>
</organism>
<evidence type="ECO:0000313" key="1">
    <source>
        <dbReference type="EMBL" id="KAA4649590.1"/>
    </source>
</evidence>
<dbReference type="Proteomes" id="UP000435985">
    <property type="component" value="Unassembled WGS sequence"/>
</dbReference>
<sequence>DNIERLGQIYADVAEKRWTTSNPNPNATYPRLSMSKVENNLQPSTYWQRNMSFLRLKNVEIGYTLPKHIYKRLGMSSIRVYAQGVNLLTFSKFKLCDPELDSNYGNIYPQMRTITLGLNLNF</sequence>